<keyword evidence="1" id="KW-0472">Membrane</keyword>
<evidence type="ECO:0000313" key="2">
    <source>
        <dbReference type="EMBL" id="GHO99296.1"/>
    </source>
</evidence>
<accession>A0A8J3IR89</accession>
<feature type="transmembrane region" description="Helical" evidence="1">
    <location>
        <begin position="157"/>
        <end position="176"/>
    </location>
</feature>
<evidence type="ECO:0000256" key="1">
    <source>
        <dbReference type="SAM" id="Phobius"/>
    </source>
</evidence>
<dbReference type="Proteomes" id="UP000597444">
    <property type="component" value="Unassembled WGS sequence"/>
</dbReference>
<keyword evidence="1" id="KW-1133">Transmembrane helix</keyword>
<dbReference type="EMBL" id="BNJK01000002">
    <property type="protein sequence ID" value="GHO99296.1"/>
    <property type="molecule type" value="Genomic_DNA"/>
</dbReference>
<dbReference type="AlphaFoldDB" id="A0A8J3IR89"/>
<comment type="caution">
    <text evidence="2">The sequence shown here is derived from an EMBL/GenBank/DDBJ whole genome shotgun (WGS) entry which is preliminary data.</text>
</comment>
<protein>
    <submittedName>
        <fullName evidence="2">Uncharacterized protein</fullName>
    </submittedName>
</protein>
<feature type="transmembrane region" description="Helical" evidence="1">
    <location>
        <begin position="75"/>
        <end position="92"/>
    </location>
</feature>
<gene>
    <name evidence="2" type="ORF">KSF_093440</name>
</gene>
<evidence type="ECO:0000313" key="3">
    <source>
        <dbReference type="Proteomes" id="UP000597444"/>
    </source>
</evidence>
<organism evidence="2 3">
    <name type="scientific">Reticulibacter mediterranei</name>
    <dbReference type="NCBI Taxonomy" id="2778369"/>
    <lineage>
        <taxon>Bacteria</taxon>
        <taxon>Bacillati</taxon>
        <taxon>Chloroflexota</taxon>
        <taxon>Ktedonobacteria</taxon>
        <taxon>Ktedonobacterales</taxon>
        <taxon>Reticulibacteraceae</taxon>
        <taxon>Reticulibacter</taxon>
    </lineage>
</organism>
<reference evidence="2" key="1">
    <citation type="submission" date="2020-10" db="EMBL/GenBank/DDBJ databases">
        <title>Taxonomic study of unclassified bacteria belonging to the class Ktedonobacteria.</title>
        <authorList>
            <person name="Yabe S."/>
            <person name="Wang C.M."/>
            <person name="Zheng Y."/>
            <person name="Sakai Y."/>
            <person name="Cavaletti L."/>
            <person name="Monciardini P."/>
            <person name="Donadio S."/>
        </authorList>
    </citation>
    <scope>NUCLEOTIDE SEQUENCE</scope>
    <source>
        <strain evidence="2">ID150040</strain>
    </source>
</reference>
<proteinExistence type="predicted"/>
<sequence>MEQTGLEHAHDGEYQESQAQMEEAVRSAARLKEMELRTLRSEELKRIEFRHTIIQLALTGFGAILALGIQQKLSLVLLFYPFLMLWLSLLWRQNAEMLTKLRGYIATHIESEEHQWERALKTQSHPTWNYDNVFACIFIGSELIALGIGIAQNPQNIVFIIIASFCTVITVFLLLVRSLPITEFVDTSSESIS</sequence>
<feature type="transmembrane region" description="Helical" evidence="1">
    <location>
        <begin position="133"/>
        <end position="151"/>
    </location>
</feature>
<keyword evidence="1" id="KW-0812">Transmembrane</keyword>
<dbReference type="RefSeq" id="WP_220209944.1">
    <property type="nucleotide sequence ID" value="NZ_BNJK01000002.1"/>
</dbReference>
<feature type="transmembrane region" description="Helical" evidence="1">
    <location>
        <begin position="49"/>
        <end position="69"/>
    </location>
</feature>
<name>A0A8J3IR89_9CHLR</name>
<keyword evidence="3" id="KW-1185">Reference proteome</keyword>